<keyword evidence="2" id="KW-1185">Reference proteome</keyword>
<organism evidence="1 2">
    <name type="scientific">Candidatus Thermokryptus mobilis</name>
    <dbReference type="NCBI Taxonomy" id="1643428"/>
    <lineage>
        <taxon>Bacteria</taxon>
        <taxon>Pseudomonadati</taxon>
        <taxon>Candidatus Kryptoniota</taxon>
        <taxon>Candidatus Thermokryptus</taxon>
    </lineage>
</organism>
<dbReference type="EMBL" id="FAOO01000001">
    <property type="protein sequence ID" value="CUU01080.1"/>
    <property type="molecule type" value="Genomic_DNA"/>
</dbReference>
<evidence type="ECO:0000313" key="2">
    <source>
        <dbReference type="Proteomes" id="UP000320623"/>
    </source>
</evidence>
<accession>A0A0S4MRA1</accession>
<dbReference type="Proteomes" id="UP000320623">
    <property type="component" value="Unassembled WGS sequence"/>
</dbReference>
<proteinExistence type="predicted"/>
<gene>
    <name evidence="1" type="ORF">JGI1_00158</name>
</gene>
<dbReference type="AlphaFoldDB" id="A0A0S4MRA1"/>
<dbReference type="STRING" id="1643428.GCA_001442855_00148"/>
<protein>
    <submittedName>
        <fullName evidence="1">Uncharacterized protein</fullName>
    </submittedName>
</protein>
<name>A0A0S4MRA1_9BACT</name>
<evidence type="ECO:0000313" key="1">
    <source>
        <dbReference type="EMBL" id="CUU01080.1"/>
    </source>
</evidence>
<reference evidence="2" key="1">
    <citation type="submission" date="2015-11" db="EMBL/GenBank/DDBJ databases">
        <authorList>
            <person name="Varghese N."/>
        </authorList>
    </citation>
    <scope>NUCLEOTIDE SEQUENCE [LARGE SCALE GENOMIC DNA]</scope>
</reference>
<sequence>MRRLILALILLNTLCVAQVKEIRIKISKDDTLINLPHRFIIPESEILKIDSILILPGIHYTIDYGSGKIILNKSLLHKFESEVEVYVYYKAIPIEDKFFKYRKITSSDSNPSEGETHLIEAKNDASTPYLGNIRKNGSIVRGFTLGSNRDLTLQSGFNLQLSGNLTKDVEVVASLTDENIPIQPEGNTQTLQEIDKIFIQVKSKNLFATFGDYDIGYQLSDDKNLYFKDAPEFAFVRRRLQGGKFQGELEQGFLKTRNTFTIASSRGKFATNYFNGVDGLQGPYKLTGQNGERDIIVIAGTEKVYVDGEIMTRGESNDYVIDYSTAEITFTPNRLITSASRITVDFQYTDRKYARNFFGFVSDNLLFDEKFNLSVSYFYDADNKNAPIDIALTQSDIEILRSSGDNPFKAIKSGVNFVGFDSSKGIGRGQYVKKDTLIDSTRVEIFVYSPGDKEALYSVSFSYVGPGKGDYIRKGIGKYEFVGKNKGEYLPIVFIPAPQSSQLFDLKAKYKTEKFEFLLETGISNFDKNQFSNLDDGDNRGLALKYGLAYSSGEISDKGLRKINFNLFQRQRNKNFAGIDRYNAVEFNRKWNLMNESENLNESIIESSLQIELFKKSSLVGSFGVLKNEDKFKTNRTTFEVKIEEDKLPEFKNVAEILTSKSSDLNSKWLRDKGGARYKVGFLSPFVNYEAELKTVTRGDSLSQESFRFARLIPGVSFHFKKLTFEFSYETRFDDAVRGGSFSRSSVTRNQNYKLKFESDKFSLNTDLTFNKKFFTDGDTKREINNAIARLQGRAEIFNRTIRSSFIYRAMTRMVTRLEPIFIKVQPGTGNYRYLGDLNRNGIQDPNEFELTKFDGDYIMFTVPGSEFIPTANVEASLNVRFNPGRLIKILSFFSSDTYLQVSESSTEPWQKIYLLNLRYFQQENKTINGTMTIRQDIFLFENNRKFNLRYRFLKTGSLYSYNIAIRKTSNIENTIRVRWYPDEELGFQWEVLSKAKKSIGGFKLGDSFEIQSRGLNFDIFYKPFTFIELSCGIGVTRNKNLMNDRRADLNRQSVKFGWLFISRGRIDIEVERHEAITSGAGDIAYELVEGNYQGKNLMIRLTGSYNVGDYIQLNGSYNARLTPNSTVHIAQVEIRVYF</sequence>